<evidence type="ECO:0000256" key="13">
    <source>
        <dbReference type="SAM" id="MobiDB-lite"/>
    </source>
</evidence>
<dbReference type="GO" id="GO:0039693">
    <property type="term" value="P:viral DNA genome replication"/>
    <property type="evidence" value="ECO:0007669"/>
    <property type="project" value="UniProtKB-UniRule"/>
</dbReference>
<accession>A0A2D2ALC5</accession>
<comment type="PTM">
    <text evidence="12">Phosphorylated.</text>
</comment>
<dbReference type="GO" id="GO:0006260">
    <property type="term" value="P:DNA replication"/>
    <property type="evidence" value="ECO:0007669"/>
    <property type="project" value="UniProtKB-KW"/>
</dbReference>
<dbReference type="InterPro" id="IPR042504">
    <property type="entry name" value="Regulatory_protein_E2_N_2"/>
</dbReference>
<evidence type="ECO:0000256" key="7">
    <source>
        <dbReference type="ARBA" id="ARBA00022705"/>
    </source>
</evidence>
<dbReference type="Pfam" id="PF00511">
    <property type="entry name" value="PPV_E2_C"/>
    <property type="match status" value="1"/>
</dbReference>
<dbReference type="Pfam" id="PF00508">
    <property type="entry name" value="PPV_E2_N"/>
    <property type="match status" value="1"/>
</dbReference>
<feature type="region of interest" description="Disordered" evidence="13">
    <location>
        <begin position="197"/>
        <end position="311"/>
    </location>
</feature>
<organism evidence="16">
    <name type="scientific">Gammapapillomavirus 7</name>
    <dbReference type="NCBI Taxonomy" id="1175849"/>
    <lineage>
        <taxon>Viruses</taxon>
        <taxon>Monodnaviria</taxon>
        <taxon>Shotokuvirae</taxon>
        <taxon>Cossaviricota</taxon>
        <taxon>Papovaviricetes</taxon>
        <taxon>Zurhausenvirales</taxon>
        <taxon>Papillomaviridae</taxon>
        <taxon>Firstpapillomavirinae</taxon>
        <taxon>Gammapapillomavirus</taxon>
    </lineage>
</organism>
<keyword evidence="10 12" id="KW-0010">Activator</keyword>
<dbReference type="SUPFAM" id="SSF51332">
    <property type="entry name" value="E2 regulatory, transactivation domain"/>
    <property type="match status" value="1"/>
</dbReference>
<evidence type="ECO:0000256" key="12">
    <source>
        <dbReference type="HAMAP-Rule" id="MF_04001"/>
    </source>
</evidence>
<evidence type="ECO:0000256" key="3">
    <source>
        <dbReference type="ARBA" id="ARBA00022491"/>
    </source>
</evidence>
<feature type="region of interest" description="DNA-binding domain" evidence="12">
    <location>
        <begin position="317"/>
        <end position="400"/>
    </location>
</feature>
<dbReference type="Gene3D" id="1.10.287.30">
    <property type="entry name" value="E2 (early) protein, N terminal domain, subdomain 1"/>
    <property type="match status" value="1"/>
</dbReference>
<dbReference type="EMBL" id="MF588703">
    <property type="protein sequence ID" value="ATQ38264.1"/>
    <property type="molecule type" value="Genomic_DNA"/>
</dbReference>
<comment type="similarity">
    <text evidence="12">Belongs to the papillomaviridae E2 protein family.</text>
</comment>
<evidence type="ECO:0000256" key="4">
    <source>
        <dbReference type="ARBA" id="ARBA00022518"/>
    </source>
</evidence>
<comment type="PTM">
    <text evidence="12">Sumoylation plays a regulatory role in E2 transcriptional activity.</text>
</comment>
<dbReference type="InterPro" id="IPR035975">
    <property type="entry name" value="E2/EBNA1_C_sf"/>
</dbReference>
<dbReference type="InterPro" id="IPR012677">
    <property type="entry name" value="Nucleotide-bd_a/b_plait_sf"/>
</dbReference>
<keyword evidence="8 12" id="KW-0805">Transcription regulation</keyword>
<evidence type="ECO:0000256" key="8">
    <source>
        <dbReference type="ARBA" id="ARBA00023015"/>
    </source>
</evidence>
<keyword evidence="4 12" id="KW-0244">Early protein</keyword>
<comment type="subcellular location">
    <subcellularLocation>
        <location evidence="1 12">Host nucleus</location>
    </subcellularLocation>
</comment>
<keyword evidence="12" id="KW-1017">Isopeptide bond</keyword>
<feature type="domain" description="Papillomavirus E2 C-terminal" evidence="15">
    <location>
        <begin position="319"/>
        <end position="396"/>
    </location>
</feature>
<evidence type="ECO:0000256" key="2">
    <source>
        <dbReference type="ARBA" id="ARBA00007794"/>
    </source>
</evidence>
<dbReference type="HAMAP" id="MF_04001">
    <property type="entry name" value="PPV_E2"/>
    <property type="match status" value="1"/>
</dbReference>
<comment type="similarity">
    <text evidence="2">Belongs to the papillomaviridae E8^E2C protein family.</text>
</comment>
<dbReference type="Gene3D" id="3.30.70.330">
    <property type="match status" value="1"/>
</dbReference>
<dbReference type="InterPro" id="IPR000427">
    <property type="entry name" value="Papillomavirus_E2_C"/>
</dbReference>
<keyword evidence="7 12" id="KW-0235">DNA replication</keyword>
<keyword evidence="3 12" id="KW-0678">Repressor</keyword>
<evidence type="ECO:0000256" key="10">
    <source>
        <dbReference type="ARBA" id="ARBA00023159"/>
    </source>
</evidence>
<sequence>MESLAERFDALQENQLTLYETGSTNIEDQILYWDTVRQEYVLFHYARQRGLSHIGLQPVPTLTVSEQKAKQAILMVLQLKSLKQSQFGNEPWTMQDTSYELFNTAPSNTFKKGAYTVDVYYDGDEDNYFPYTAWSYIYYQNGDNEWHKVKGDIDYEGLFYKSHDGEKVYYVTFYDDATRFSRTGKWTVRYKNTTISSTSITSTSGPTGNPTSKPSSDSVGQKATEQASKRRQRSPSPSSPRHTRSRTWQSDGDTSSSSPGISTRRRRREGKSTTQRRERPSRATSPGVAPEEVGRRHRFTQRKGLSRLGQLQEDARDPPIILLKGPANTLKCYRFRCRSKCRSLIYRMSTVFSWVGEGPERLGEPRMLLAFKDKEQRQRFLSTVHLPKGTHYSLGNLNSL</sequence>
<evidence type="ECO:0000256" key="6">
    <source>
        <dbReference type="ARBA" id="ARBA00022562"/>
    </source>
</evidence>
<evidence type="ECO:0000256" key="1">
    <source>
        <dbReference type="ARBA" id="ARBA00004147"/>
    </source>
</evidence>
<dbReference type="InterPro" id="IPR036050">
    <property type="entry name" value="Regulatory_protein_E2_N"/>
</dbReference>
<keyword evidence="11 12" id="KW-0804">Transcription</keyword>
<feature type="cross-link" description="Glycyl lysine isopeptide (Lys-Gly) (interchain with G-Cter in SUMO)" evidence="12">
    <location>
        <position position="324"/>
    </location>
</feature>
<feature type="compositionally biased region" description="Polar residues" evidence="13">
    <location>
        <begin position="247"/>
        <end position="261"/>
    </location>
</feature>
<feature type="compositionally biased region" description="Basic residues" evidence="13">
    <location>
        <begin position="295"/>
        <end position="305"/>
    </location>
</feature>
<evidence type="ECO:0000313" key="16">
    <source>
        <dbReference type="EMBL" id="ATQ38264.1"/>
    </source>
</evidence>
<dbReference type="Proteomes" id="UP000290845">
    <property type="component" value="Segment"/>
</dbReference>
<reference evidence="16" key="1">
    <citation type="journal article" date="2018" name="MSphere">
        <title>Metagenomic Discovery of 83 New Human Papillomavirus Types in Patients with Immunodeficiency.</title>
        <authorList>
            <person name="Pastrana D.V."/>
            <person name="Peretti A."/>
            <person name="Welch N.L."/>
            <person name="Borgogna C."/>
            <person name="Olivero C."/>
            <person name="Badolato R."/>
            <person name="Notarangelo L.D."/>
            <person name="Gariglio M."/>
            <person name="FitzGerald P.C."/>
            <person name="McIntosh C.E."/>
            <person name="Reeves J."/>
            <person name="Starrett G.J."/>
            <person name="Bliskovsky V."/>
            <person name="Velez D."/>
            <person name="Brownell I."/>
            <person name="Yarchoan R."/>
            <person name="Wyvill K.M."/>
            <person name="Uldrick T.S."/>
            <person name="Maldarelli F."/>
            <person name="Lisco A."/>
            <person name="Sereti I."/>
            <person name="Gonzalez C.M."/>
            <person name="Androphy E.J."/>
            <person name="McBride A.A."/>
            <person name="Van Doorslaer K."/>
            <person name="Garcia F."/>
            <person name="Dvoretzky I."/>
            <person name="Liu J.S."/>
            <person name="Han J."/>
            <person name="Murphy P.M."/>
            <person name="McDermott D.H."/>
            <person name="Buck C.B."/>
        </authorList>
    </citation>
    <scope>NUCLEOTIDE SEQUENCE</scope>
    <source>
        <strain evidence="16">Gamma07_w20c09</strain>
    </source>
</reference>
<keyword evidence="9 12" id="KW-0238">DNA-binding</keyword>
<comment type="subunit">
    <text evidence="12">Binds DNA as homodimer. Interacts with protein E1; this interaction greatly increases E1 DNA-binding activity. Interacts with protein L1; this interaction enhances E2-dependent replication and transcription activation. Interacts with protein L2; this interaction inhibits E2 transcriptional activity but not DNA replication function E2. Interacts with protein E7; this interaction inhibits E7 oncogenic activity. Interacts with host TAF1; this interaction modulates E2-dependent transcriptional regulation. Interacts with host BRD4; this interaction mediates E2 transcriptional activation function. Additionally, the interaction with host BRD4 on mitotic chromosomes mediates tethering of the viral genome. Interacts with host TOPBP1; this interaction is required for optimal viral DNA replication.</text>
</comment>
<dbReference type="SUPFAM" id="SSF54957">
    <property type="entry name" value="Viral DNA-binding domain"/>
    <property type="match status" value="1"/>
</dbReference>
<gene>
    <name evidence="12 16" type="primary">E2</name>
</gene>
<dbReference type="Gene3D" id="2.170.200.10">
    <property type="entry name" value="Papillomavirus E2 early protein domain"/>
    <property type="match status" value="1"/>
</dbReference>
<evidence type="ECO:0000259" key="15">
    <source>
        <dbReference type="Pfam" id="PF00511"/>
    </source>
</evidence>
<dbReference type="GO" id="GO:0000166">
    <property type="term" value="F:nucleotide binding"/>
    <property type="evidence" value="ECO:0007669"/>
    <property type="project" value="UniProtKB-UniRule"/>
</dbReference>
<dbReference type="GO" id="GO:0042025">
    <property type="term" value="C:host cell nucleus"/>
    <property type="evidence" value="ECO:0007669"/>
    <property type="project" value="UniProtKB-SubCell"/>
</dbReference>
<keyword evidence="6 12" id="KW-1048">Host nucleus</keyword>
<feature type="compositionally biased region" description="Polar residues" evidence="13">
    <location>
        <begin position="217"/>
        <end position="226"/>
    </location>
</feature>
<feature type="domain" description="Papillomavirus E2 N-terminal" evidence="14">
    <location>
        <begin position="1"/>
        <end position="197"/>
    </location>
</feature>
<keyword evidence="5 12" id="KW-0597">Phosphoprotein</keyword>
<dbReference type="GO" id="GO:0006351">
    <property type="term" value="P:DNA-templated transcription"/>
    <property type="evidence" value="ECO:0007669"/>
    <property type="project" value="UniProtKB-UniRule"/>
</dbReference>
<protein>
    <recommendedName>
        <fullName evidence="12">Regulatory protein E2</fullName>
    </recommendedName>
</protein>
<proteinExistence type="inferred from homology"/>
<dbReference type="InterPro" id="IPR033668">
    <property type="entry name" value="Reg_prot_E2"/>
</dbReference>
<evidence type="ECO:0000259" key="14">
    <source>
        <dbReference type="Pfam" id="PF00508"/>
    </source>
</evidence>
<name>A0A2D2ALC5_9PAPI</name>
<dbReference type="InterPro" id="IPR001866">
    <property type="entry name" value="PPV_E2_N"/>
</dbReference>
<dbReference type="GO" id="GO:0006275">
    <property type="term" value="P:regulation of DNA replication"/>
    <property type="evidence" value="ECO:0007669"/>
    <property type="project" value="UniProtKB-UniRule"/>
</dbReference>
<evidence type="ECO:0000256" key="11">
    <source>
        <dbReference type="ARBA" id="ARBA00023163"/>
    </source>
</evidence>
<evidence type="ECO:0000256" key="9">
    <source>
        <dbReference type="ARBA" id="ARBA00023125"/>
    </source>
</evidence>
<feature type="compositionally biased region" description="Low complexity" evidence="13">
    <location>
        <begin position="197"/>
        <end position="216"/>
    </location>
</feature>
<comment type="function">
    <text evidence="12">Plays a role in the initiation of viral DNA replication. A dimer of E2 interacts with a dimer of E1 in order to improve specificity of E1 DNA binding activity. Once the complex recognizes and binds DNA at specific sites, the E2 dimer is removed from DNA. E2 also regulates viral transcription through binding to the E2RE response element (5'-ACCNNNNNNGGT-3') present in multiple copies in the regulatory regions of the viral genome. Activates or represses transcription depending on E2RE's position with regards to proximal promoter elements including the TATA-box. Repression occurs by sterically hindering the assembly of the transcription initiation complex.</text>
</comment>
<evidence type="ECO:0000256" key="5">
    <source>
        <dbReference type="ARBA" id="ARBA00022553"/>
    </source>
</evidence>
<comment type="caution">
    <text evidence="12">Lacks conserved residue(s) required for the propagation of feature annotation.</text>
</comment>
<dbReference type="InterPro" id="IPR042503">
    <property type="entry name" value="Regulatory_protein_E2_N_1"/>
</dbReference>
<dbReference type="GO" id="GO:0003700">
    <property type="term" value="F:DNA-binding transcription factor activity"/>
    <property type="evidence" value="ECO:0007669"/>
    <property type="project" value="UniProtKB-UniRule"/>
</dbReference>
<keyword evidence="12" id="KW-0832">Ubl conjugation</keyword>
<dbReference type="GO" id="GO:0003677">
    <property type="term" value="F:DNA binding"/>
    <property type="evidence" value="ECO:0007669"/>
    <property type="project" value="UniProtKB-UniRule"/>
</dbReference>